<dbReference type="Pfam" id="PF00023">
    <property type="entry name" value="Ank"/>
    <property type="match status" value="1"/>
</dbReference>
<accession>A0A7S4V956</accession>
<dbReference type="SUPFAM" id="SSF48403">
    <property type="entry name" value="Ankyrin repeat"/>
    <property type="match status" value="1"/>
</dbReference>
<dbReference type="InterPro" id="IPR036770">
    <property type="entry name" value="Ankyrin_rpt-contain_sf"/>
</dbReference>
<proteinExistence type="predicted"/>
<reference evidence="3" key="1">
    <citation type="submission" date="2021-01" db="EMBL/GenBank/DDBJ databases">
        <authorList>
            <person name="Corre E."/>
            <person name="Pelletier E."/>
            <person name="Niang G."/>
            <person name="Scheremetjew M."/>
            <person name="Finn R."/>
            <person name="Kale V."/>
            <person name="Holt S."/>
            <person name="Cochrane G."/>
            <person name="Meng A."/>
            <person name="Brown T."/>
            <person name="Cohen L."/>
        </authorList>
    </citation>
    <scope>NUCLEOTIDE SEQUENCE</scope>
    <source>
        <strain evidence="3">GSO104</strain>
    </source>
</reference>
<dbReference type="GO" id="GO:0051017">
    <property type="term" value="P:actin filament bundle assembly"/>
    <property type="evidence" value="ECO:0007669"/>
    <property type="project" value="TreeGrafter"/>
</dbReference>
<dbReference type="EMBL" id="HBNS01011864">
    <property type="protein sequence ID" value="CAE4597103.1"/>
    <property type="molecule type" value="Transcribed_RNA"/>
</dbReference>
<dbReference type="InterPro" id="IPR002110">
    <property type="entry name" value="Ankyrin_rpt"/>
</dbReference>
<evidence type="ECO:0000256" key="1">
    <source>
        <dbReference type="ARBA" id="ARBA00022737"/>
    </source>
</evidence>
<name>A0A7S4V956_9STRA</name>
<dbReference type="InterPro" id="IPR052420">
    <property type="entry name" value="Espin/Espin-like"/>
</dbReference>
<dbReference type="GO" id="GO:0005737">
    <property type="term" value="C:cytoplasm"/>
    <property type="evidence" value="ECO:0007669"/>
    <property type="project" value="TreeGrafter"/>
</dbReference>
<organism evidence="3">
    <name type="scientific">Ditylum brightwellii</name>
    <dbReference type="NCBI Taxonomy" id="49249"/>
    <lineage>
        <taxon>Eukaryota</taxon>
        <taxon>Sar</taxon>
        <taxon>Stramenopiles</taxon>
        <taxon>Ochrophyta</taxon>
        <taxon>Bacillariophyta</taxon>
        <taxon>Mediophyceae</taxon>
        <taxon>Lithodesmiophycidae</taxon>
        <taxon>Lithodesmiales</taxon>
        <taxon>Lithodesmiaceae</taxon>
        <taxon>Ditylum</taxon>
    </lineage>
</organism>
<dbReference type="SMART" id="SM00248">
    <property type="entry name" value="ANK"/>
    <property type="match status" value="6"/>
</dbReference>
<dbReference type="PANTHER" id="PTHR24153">
    <property type="entry name" value="ESPIN"/>
    <property type="match status" value="1"/>
</dbReference>
<evidence type="ECO:0000313" key="3">
    <source>
        <dbReference type="EMBL" id="CAE4597103.1"/>
    </source>
</evidence>
<dbReference type="PANTHER" id="PTHR24153:SF8">
    <property type="entry name" value="FORKED, ISOFORM F"/>
    <property type="match status" value="1"/>
</dbReference>
<gene>
    <name evidence="3" type="ORF">DBRI00130_LOCUS9589</name>
</gene>
<evidence type="ECO:0000256" key="2">
    <source>
        <dbReference type="ARBA" id="ARBA00023043"/>
    </source>
</evidence>
<keyword evidence="2" id="KW-0040">ANK repeat</keyword>
<dbReference type="AlphaFoldDB" id="A0A7S4V956"/>
<dbReference type="GO" id="GO:0051015">
    <property type="term" value="F:actin filament binding"/>
    <property type="evidence" value="ECO:0007669"/>
    <property type="project" value="TreeGrafter"/>
</dbReference>
<protein>
    <submittedName>
        <fullName evidence="3">Uncharacterized protein</fullName>
    </submittedName>
</protein>
<keyword evidence="1" id="KW-0677">Repeat</keyword>
<sequence>MDLVPCYVTPKENRSRMDEAPQLYRMMRLGMWNIANGRLQSHPQEAFFQDLRGRTPLHLALLKRAPLEIVTALLAANAKAVTLPDVDGRIPLHYSCIYGASVEVVNAIIGANNDMSAISHADNDGWNALHFVCHSNSTSIDTVRMLMARCPQLTLHRENFERTPLHFACMYGCSSAIVQELLEHHKEISTILDKRGRSPLHITCSRHDSSLEAVTVLQVLLDASTSTVLLPDSNGLNCLDILSTMFSQRKWDNIERSHPTELFFEIFWWKVTLLVKALYLKRREIEEEEKKKNEKGMNTSKATEEYPFSMLHETLKLSDCPYNLRQIALKKHFDNISVQDEEGNLPLHIAARSFLGNNNTEVAKIIDALLVAYPGATRVKNNEKREPLHLALQSGKTWKQGLSNIFHANPASIHGADLDLKLLPFILELVGSTARDVYLVLREMPDIM</sequence>
<dbReference type="Gene3D" id="1.25.40.20">
    <property type="entry name" value="Ankyrin repeat-containing domain"/>
    <property type="match status" value="2"/>
</dbReference>
<dbReference type="Pfam" id="PF12796">
    <property type="entry name" value="Ank_2"/>
    <property type="match status" value="1"/>
</dbReference>